<evidence type="ECO:0000256" key="4">
    <source>
        <dbReference type="ARBA" id="ARBA00022741"/>
    </source>
</evidence>
<dbReference type="SMART" id="SM00220">
    <property type="entry name" value="S_TKc"/>
    <property type="match status" value="1"/>
</dbReference>
<comment type="catalytic activity">
    <reaction evidence="7">
        <text>L-threonyl-[protein] + ATP = O-phospho-L-threonyl-[protein] + ADP + H(+)</text>
        <dbReference type="Rhea" id="RHEA:46608"/>
        <dbReference type="Rhea" id="RHEA-COMP:11060"/>
        <dbReference type="Rhea" id="RHEA-COMP:11605"/>
        <dbReference type="ChEBI" id="CHEBI:15378"/>
        <dbReference type="ChEBI" id="CHEBI:30013"/>
        <dbReference type="ChEBI" id="CHEBI:30616"/>
        <dbReference type="ChEBI" id="CHEBI:61977"/>
        <dbReference type="ChEBI" id="CHEBI:456216"/>
        <dbReference type="EC" id="2.7.11.1"/>
    </reaction>
</comment>
<evidence type="ECO:0000313" key="13">
    <source>
        <dbReference type="Proteomes" id="UP000664203"/>
    </source>
</evidence>
<dbReference type="PANTHER" id="PTHR24361">
    <property type="entry name" value="MITOGEN-ACTIVATED KINASE KINASE KINASE"/>
    <property type="match status" value="1"/>
</dbReference>
<keyword evidence="13" id="KW-1185">Reference proteome</keyword>
<gene>
    <name evidence="12" type="ORF">ALECFALPRED_008277</name>
</gene>
<evidence type="ECO:0000256" key="3">
    <source>
        <dbReference type="ARBA" id="ARBA00022679"/>
    </source>
</evidence>
<dbReference type="GO" id="GO:0004674">
    <property type="term" value="F:protein serine/threonine kinase activity"/>
    <property type="evidence" value="ECO:0007669"/>
    <property type="project" value="UniProtKB-KW"/>
</dbReference>
<dbReference type="OrthoDB" id="8693905at2759"/>
<dbReference type="InterPro" id="IPR011989">
    <property type="entry name" value="ARM-like"/>
</dbReference>
<feature type="compositionally biased region" description="Polar residues" evidence="10">
    <location>
        <begin position="391"/>
        <end position="403"/>
    </location>
</feature>
<dbReference type="FunFam" id="1.25.10.10:FF:000176">
    <property type="entry name" value="Cell division control protein"/>
    <property type="match status" value="1"/>
</dbReference>
<dbReference type="PANTHER" id="PTHR24361:SF433">
    <property type="entry name" value="PROTEIN KINASE DOMAIN-CONTAINING PROTEIN"/>
    <property type="match status" value="1"/>
</dbReference>
<dbReference type="PROSITE" id="PS50011">
    <property type="entry name" value="PROTEIN_KINASE_DOM"/>
    <property type="match status" value="1"/>
</dbReference>
<dbReference type="SUPFAM" id="SSF48371">
    <property type="entry name" value="ARM repeat"/>
    <property type="match status" value="1"/>
</dbReference>
<dbReference type="InterPro" id="IPR017441">
    <property type="entry name" value="Protein_kinase_ATP_BS"/>
</dbReference>
<reference evidence="12" key="1">
    <citation type="submission" date="2021-03" db="EMBL/GenBank/DDBJ databases">
        <authorList>
            <person name="Tagirdzhanova G."/>
        </authorList>
    </citation>
    <scope>NUCLEOTIDE SEQUENCE</scope>
</reference>
<evidence type="ECO:0000256" key="5">
    <source>
        <dbReference type="ARBA" id="ARBA00022777"/>
    </source>
</evidence>
<sequence length="1374" mass="152803">MVSRNPLVGDATIDTGQGNAAHLPRKTVVKETQRELNGLETPKQSKKEGQAYNRAQDAAELKDYQLGDCLGKGAFGSVFRALNMGTGETVAVKQVKLADLPKSELRVITLEIDLLKNLDHPNIVKYRGFVKSAESLNIILEYCENGSLHSISKNFGKFPENLVGIYMSQVLHGLLYLHEQGVIHRDIKGANILTTKQGLVKLADFGVATRTTTFHESSVVGTPYWMAPEVIELSGATTASDIWSLGCTVIELLDGKPPYHKLQPMHALFRIVNDDHPPLPEGASPIVRDFLMQCFQKDPNLRVSARKLLKHPWIVNAKRSDAVVPKKPTEYDEAVKSVQQWNEALKSPNAGSLRRASRPMSSSPIPGRRETNHPAVTPVRGPLHLAKPRFNTEQFRSPNNTADDNWDDDFASAISPSALQLPHLRPHDNFGGLLSSEKLKAFASFETVTEEANWDDNFEGDLTVKSPHQLTESDPLDTIRPYNPRRPKTSQSKVTDSNKSPPLKVSPVVSHRVIAAPAVHQKKSSTKPKVVLPTAKSYTESSEDELSDLMAHDTAFEGGFVKDKNNALSPRLFHPSDMTSLIHSMQPPKPGGSLHRPPTISKEPLMRRTRSSIEIQRYAEDDHDEDYSDILGKGNAVLDKPESERGSDEGTLMLTSKLSNNSWLGDDDDDDDDPFAQLEEGFDEMDLDANVARDKYARLCTQVEGLVGSLKVSQADDMLADLSEQLLEVLSDLPDTKSVIISAHGVLPILEILENCRHRDVIFNLLKIVNVIIFDDVEIQENLCFVGGIPIITKFASRKYSSEIRLEAAAFVRQMFQTSTLTLQMFVSAGGLKVLVEFLEEDYEEERDLVLIGVNGIWSVFELQGPTPKNDFCRILSRNSVLDPLSLVLSKVLDEEDELAELCEGRIANIFFLFSQAENHVKELVAERTVLHRTATYWSREQNFADIFAGVLKELKRMSPNHQITMLKFIKNLSMLSTTLDSLQNSNAIDVLTDLLRNSSKDPHSREVSNQILNTIFNLCRLNKSRQEDAALNGIIPVLQRIIKTKGPLKEFALPVLCDMAHSGKVGRRELWRNKGLAFYVSLLADEYWQVTALDAIFIWLQEETAKVEEHLLDGTFTSGIIKCFTTSKANAFENLLEPLQKLLRLSPPVALNLAHPHLFYRILRKLQSNKAVVRLNLLRIIRSICDASEEQGALISRYGLDDTIQRLAENDGAVLVRNMAGELIKSSEMNDKLGMSGSKSRPGRRSSSSTTPPSLLTSYSMPSTPTSNRLAHSTNYFVDRDVRQRNAVHGAVPYRPVSRDRSGASALPVIVNGIGSVAKSRLPRTTSTRPQRQQAVVAAKEGENVVPNSATPDVAQMSAPHSRRRRRVSGDTR</sequence>
<feature type="compositionally biased region" description="Low complexity" evidence="10">
    <location>
        <begin position="1235"/>
        <end position="1268"/>
    </location>
</feature>
<feature type="binding site" evidence="9">
    <location>
        <position position="93"/>
    </location>
    <ligand>
        <name>ATP</name>
        <dbReference type="ChEBI" id="CHEBI:30616"/>
    </ligand>
</feature>
<evidence type="ECO:0000256" key="7">
    <source>
        <dbReference type="ARBA" id="ARBA00047899"/>
    </source>
</evidence>
<keyword evidence="5" id="KW-0418">Kinase</keyword>
<dbReference type="FunFam" id="1.25.10.10:FF:000583">
    <property type="entry name" value="MAP3K epsilon protein kinase 1"/>
    <property type="match status" value="1"/>
</dbReference>
<dbReference type="InterPro" id="IPR053235">
    <property type="entry name" value="Ser_Thr_kinase"/>
</dbReference>
<keyword evidence="3" id="KW-0808">Transferase</keyword>
<feature type="region of interest" description="Disordered" evidence="10">
    <location>
        <begin position="347"/>
        <end position="409"/>
    </location>
</feature>
<dbReference type="Pfam" id="PF00069">
    <property type="entry name" value="Pkinase"/>
    <property type="match status" value="1"/>
</dbReference>
<feature type="compositionally biased region" description="Polar residues" evidence="10">
    <location>
        <begin position="489"/>
        <end position="500"/>
    </location>
</feature>
<dbReference type="EC" id="2.7.11.1" evidence="1"/>
<protein>
    <recommendedName>
        <fullName evidence="1">non-specific serine/threonine protein kinase</fullName>
        <ecNumber evidence="1">2.7.11.1</ecNumber>
    </recommendedName>
</protein>
<evidence type="ECO:0000256" key="2">
    <source>
        <dbReference type="ARBA" id="ARBA00022527"/>
    </source>
</evidence>
<feature type="domain" description="Protein kinase" evidence="11">
    <location>
        <begin position="64"/>
        <end position="314"/>
    </location>
</feature>
<evidence type="ECO:0000313" key="12">
    <source>
        <dbReference type="EMBL" id="CAF9939739.1"/>
    </source>
</evidence>
<dbReference type="GO" id="GO:0005524">
    <property type="term" value="F:ATP binding"/>
    <property type="evidence" value="ECO:0007669"/>
    <property type="project" value="UniProtKB-UniRule"/>
</dbReference>
<dbReference type="PROSITE" id="PS00108">
    <property type="entry name" value="PROTEIN_KINASE_ST"/>
    <property type="match status" value="1"/>
</dbReference>
<evidence type="ECO:0000256" key="8">
    <source>
        <dbReference type="ARBA" id="ARBA00048679"/>
    </source>
</evidence>
<dbReference type="InterPro" id="IPR000719">
    <property type="entry name" value="Prot_kinase_dom"/>
</dbReference>
<comment type="catalytic activity">
    <reaction evidence="8">
        <text>L-seryl-[protein] + ATP = O-phospho-L-seryl-[protein] + ADP + H(+)</text>
        <dbReference type="Rhea" id="RHEA:17989"/>
        <dbReference type="Rhea" id="RHEA-COMP:9863"/>
        <dbReference type="Rhea" id="RHEA-COMP:11604"/>
        <dbReference type="ChEBI" id="CHEBI:15378"/>
        <dbReference type="ChEBI" id="CHEBI:29999"/>
        <dbReference type="ChEBI" id="CHEBI:30616"/>
        <dbReference type="ChEBI" id="CHEBI:83421"/>
        <dbReference type="ChEBI" id="CHEBI:456216"/>
        <dbReference type="EC" id="2.7.11.1"/>
    </reaction>
</comment>
<dbReference type="PROSITE" id="PS00107">
    <property type="entry name" value="PROTEIN_KINASE_ATP"/>
    <property type="match status" value="1"/>
</dbReference>
<feature type="region of interest" description="Disordered" evidence="10">
    <location>
        <begin position="1228"/>
        <end position="1272"/>
    </location>
</feature>
<accession>A0A8H3PGC9</accession>
<evidence type="ECO:0000259" key="11">
    <source>
        <dbReference type="PROSITE" id="PS50011"/>
    </source>
</evidence>
<evidence type="ECO:0000256" key="6">
    <source>
        <dbReference type="ARBA" id="ARBA00022840"/>
    </source>
</evidence>
<dbReference type="Proteomes" id="UP000664203">
    <property type="component" value="Unassembled WGS sequence"/>
</dbReference>
<evidence type="ECO:0000256" key="10">
    <source>
        <dbReference type="SAM" id="MobiDB-lite"/>
    </source>
</evidence>
<organism evidence="12 13">
    <name type="scientific">Alectoria fallacina</name>
    <dbReference type="NCBI Taxonomy" id="1903189"/>
    <lineage>
        <taxon>Eukaryota</taxon>
        <taxon>Fungi</taxon>
        <taxon>Dikarya</taxon>
        <taxon>Ascomycota</taxon>
        <taxon>Pezizomycotina</taxon>
        <taxon>Lecanoromycetes</taxon>
        <taxon>OSLEUM clade</taxon>
        <taxon>Lecanoromycetidae</taxon>
        <taxon>Lecanorales</taxon>
        <taxon>Lecanorineae</taxon>
        <taxon>Parmeliaceae</taxon>
        <taxon>Alectoria</taxon>
    </lineage>
</organism>
<dbReference type="SUPFAM" id="SSF56112">
    <property type="entry name" value="Protein kinase-like (PK-like)"/>
    <property type="match status" value="1"/>
</dbReference>
<evidence type="ECO:0000256" key="1">
    <source>
        <dbReference type="ARBA" id="ARBA00012513"/>
    </source>
</evidence>
<keyword evidence="6 9" id="KW-0067">ATP-binding</keyword>
<dbReference type="InterPro" id="IPR016024">
    <property type="entry name" value="ARM-type_fold"/>
</dbReference>
<evidence type="ECO:0000256" key="9">
    <source>
        <dbReference type="PROSITE-ProRule" id="PRU10141"/>
    </source>
</evidence>
<dbReference type="FunFam" id="1.10.510.10:FF:000246">
    <property type="entry name" value="Putative Serine-threonine kinase SepH"/>
    <property type="match status" value="1"/>
</dbReference>
<feature type="region of interest" description="Disordered" evidence="10">
    <location>
        <begin position="458"/>
        <end position="505"/>
    </location>
</feature>
<keyword evidence="4 9" id="KW-0547">Nucleotide-binding</keyword>
<dbReference type="EMBL" id="CAJPDR010000566">
    <property type="protein sequence ID" value="CAF9939739.1"/>
    <property type="molecule type" value="Genomic_DNA"/>
</dbReference>
<dbReference type="Gene3D" id="1.25.10.10">
    <property type="entry name" value="Leucine-rich Repeat Variant"/>
    <property type="match status" value="2"/>
</dbReference>
<keyword evidence="2" id="KW-0723">Serine/threonine-protein kinase</keyword>
<dbReference type="GO" id="GO:0005737">
    <property type="term" value="C:cytoplasm"/>
    <property type="evidence" value="ECO:0007669"/>
    <property type="project" value="TreeGrafter"/>
</dbReference>
<dbReference type="CDD" id="cd06627">
    <property type="entry name" value="STKc_Cdc7_like"/>
    <property type="match status" value="1"/>
</dbReference>
<dbReference type="InterPro" id="IPR011009">
    <property type="entry name" value="Kinase-like_dom_sf"/>
</dbReference>
<dbReference type="InterPro" id="IPR008271">
    <property type="entry name" value="Ser/Thr_kinase_AS"/>
</dbReference>
<feature type="region of interest" description="Disordered" evidence="10">
    <location>
        <begin position="1324"/>
        <end position="1374"/>
    </location>
</feature>
<proteinExistence type="predicted"/>
<feature type="compositionally biased region" description="Polar residues" evidence="10">
    <location>
        <begin position="1324"/>
        <end position="1335"/>
    </location>
</feature>
<name>A0A8H3PGC9_9LECA</name>
<dbReference type="Gene3D" id="1.10.510.10">
    <property type="entry name" value="Transferase(Phosphotransferase) domain 1"/>
    <property type="match status" value="1"/>
</dbReference>
<comment type="caution">
    <text evidence="12">The sequence shown here is derived from an EMBL/GenBank/DDBJ whole genome shotgun (WGS) entry which is preliminary data.</text>
</comment>